<feature type="compositionally biased region" description="Basic residues" evidence="1">
    <location>
        <begin position="96"/>
        <end position="107"/>
    </location>
</feature>
<evidence type="ECO:0000313" key="2">
    <source>
        <dbReference type="EMBL" id="KAJ1207471.1"/>
    </source>
</evidence>
<feature type="region of interest" description="Disordered" evidence="1">
    <location>
        <begin position="83"/>
        <end position="107"/>
    </location>
</feature>
<accession>A0AAV7W3D2</accession>
<feature type="region of interest" description="Disordered" evidence="1">
    <location>
        <begin position="23"/>
        <end position="66"/>
    </location>
</feature>
<protein>
    <submittedName>
        <fullName evidence="2">Uncharacterized protein</fullName>
    </submittedName>
</protein>
<gene>
    <name evidence="2" type="ORF">NDU88_002862</name>
</gene>
<dbReference type="AlphaFoldDB" id="A0AAV7W3D2"/>
<name>A0AAV7W3D2_PLEWA</name>
<dbReference type="EMBL" id="JANPWB010000002">
    <property type="protein sequence ID" value="KAJ1207471.1"/>
    <property type="molecule type" value="Genomic_DNA"/>
</dbReference>
<keyword evidence="3" id="KW-1185">Reference proteome</keyword>
<reference evidence="2" key="1">
    <citation type="journal article" date="2022" name="bioRxiv">
        <title>Sequencing and chromosome-scale assembly of the giantPleurodeles waltlgenome.</title>
        <authorList>
            <person name="Brown T."/>
            <person name="Elewa A."/>
            <person name="Iarovenko S."/>
            <person name="Subramanian E."/>
            <person name="Araus A.J."/>
            <person name="Petzold A."/>
            <person name="Susuki M."/>
            <person name="Suzuki K.-i.T."/>
            <person name="Hayashi T."/>
            <person name="Toyoda A."/>
            <person name="Oliveira C."/>
            <person name="Osipova E."/>
            <person name="Leigh N.D."/>
            <person name="Simon A."/>
            <person name="Yun M.H."/>
        </authorList>
    </citation>
    <scope>NUCLEOTIDE SEQUENCE</scope>
    <source>
        <strain evidence="2">20211129_DDA</strain>
        <tissue evidence="2">Liver</tissue>
    </source>
</reference>
<proteinExistence type="predicted"/>
<evidence type="ECO:0000313" key="3">
    <source>
        <dbReference type="Proteomes" id="UP001066276"/>
    </source>
</evidence>
<sequence length="107" mass="11294">MGNPRSGVPASTASSEWGFSLRLMRWRQGAGGIPQPQGPPTGEDEEEEGAEPSLLTPGPPLTSGSQRWICRWGGAERSAACTCAGPGGRRPGSKSPRCHRRGRALLQ</sequence>
<comment type="caution">
    <text evidence="2">The sequence shown here is derived from an EMBL/GenBank/DDBJ whole genome shotgun (WGS) entry which is preliminary data.</text>
</comment>
<dbReference type="Proteomes" id="UP001066276">
    <property type="component" value="Chromosome 1_2"/>
</dbReference>
<organism evidence="2 3">
    <name type="scientific">Pleurodeles waltl</name>
    <name type="common">Iberian ribbed newt</name>
    <dbReference type="NCBI Taxonomy" id="8319"/>
    <lineage>
        <taxon>Eukaryota</taxon>
        <taxon>Metazoa</taxon>
        <taxon>Chordata</taxon>
        <taxon>Craniata</taxon>
        <taxon>Vertebrata</taxon>
        <taxon>Euteleostomi</taxon>
        <taxon>Amphibia</taxon>
        <taxon>Batrachia</taxon>
        <taxon>Caudata</taxon>
        <taxon>Salamandroidea</taxon>
        <taxon>Salamandridae</taxon>
        <taxon>Pleurodelinae</taxon>
        <taxon>Pleurodeles</taxon>
    </lineage>
</organism>
<feature type="compositionally biased region" description="Low complexity" evidence="1">
    <location>
        <begin position="51"/>
        <end position="65"/>
    </location>
</feature>
<evidence type="ECO:0000256" key="1">
    <source>
        <dbReference type="SAM" id="MobiDB-lite"/>
    </source>
</evidence>